<proteinExistence type="predicted"/>
<feature type="region of interest" description="Disordered" evidence="1">
    <location>
        <begin position="119"/>
        <end position="141"/>
    </location>
</feature>
<sequence>MARTQQWQERERWPEAWPDEREPEDPYPYEPRPIVNPYAIVALVAALLALFPVAIVFGFIAFSHPRGRAMACFALLLGAAEVAAVAGFFVLSGNLLSDTVTRANQAAATTTAQVTTVATTSAPTPVAPPPTTAPPTSAPPVVRKGEACTETQAGLIGAASDGGTLLCLANASSDGGYQWSGPYNVGTGVYEAGAKCDSSVAKTGRTSDNRALVCETQSRTPAWVLWTE</sequence>
<feature type="compositionally biased region" description="Pro residues" evidence="1">
    <location>
        <begin position="125"/>
        <end position="138"/>
    </location>
</feature>
<dbReference type="OrthoDB" id="4556872at2"/>
<gene>
    <name evidence="3" type="ORF">FB390_5071</name>
</gene>
<dbReference type="Proteomes" id="UP000316331">
    <property type="component" value="Unassembled WGS sequence"/>
</dbReference>
<reference evidence="3 4" key="1">
    <citation type="submission" date="2019-06" db="EMBL/GenBank/DDBJ databases">
        <title>Sequencing the genomes of 1000 actinobacteria strains.</title>
        <authorList>
            <person name="Klenk H.-P."/>
        </authorList>
    </citation>
    <scope>NUCLEOTIDE SEQUENCE [LARGE SCALE GENOMIC DNA]</scope>
    <source>
        <strain evidence="3 4">DSM 103495</strain>
    </source>
</reference>
<dbReference type="EMBL" id="VFPG01000001">
    <property type="protein sequence ID" value="TQM33346.1"/>
    <property type="molecule type" value="Genomic_DNA"/>
</dbReference>
<feature type="transmembrane region" description="Helical" evidence="2">
    <location>
        <begin position="38"/>
        <end position="62"/>
    </location>
</feature>
<organism evidence="3 4">
    <name type="scientific">Nocardia bhagyanarayanae</name>
    <dbReference type="NCBI Taxonomy" id="1215925"/>
    <lineage>
        <taxon>Bacteria</taxon>
        <taxon>Bacillati</taxon>
        <taxon>Actinomycetota</taxon>
        <taxon>Actinomycetes</taxon>
        <taxon>Mycobacteriales</taxon>
        <taxon>Nocardiaceae</taxon>
        <taxon>Nocardia</taxon>
    </lineage>
</organism>
<dbReference type="RefSeq" id="WP_141811127.1">
    <property type="nucleotide sequence ID" value="NZ_VFPG01000001.1"/>
</dbReference>
<evidence type="ECO:0000313" key="4">
    <source>
        <dbReference type="Proteomes" id="UP000316331"/>
    </source>
</evidence>
<accession>A0A543FHU0</accession>
<feature type="region of interest" description="Disordered" evidence="1">
    <location>
        <begin position="1"/>
        <end position="24"/>
    </location>
</feature>
<evidence type="ECO:0000313" key="3">
    <source>
        <dbReference type="EMBL" id="TQM33346.1"/>
    </source>
</evidence>
<keyword evidence="2" id="KW-0472">Membrane</keyword>
<evidence type="ECO:0000256" key="1">
    <source>
        <dbReference type="SAM" id="MobiDB-lite"/>
    </source>
</evidence>
<keyword evidence="2" id="KW-0812">Transmembrane</keyword>
<comment type="caution">
    <text evidence="3">The sequence shown here is derived from an EMBL/GenBank/DDBJ whole genome shotgun (WGS) entry which is preliminary data.</text>
</comment>
<keyword evidence="4" id="KW-1185">Reference proteome</keyword>
<protein>
    <submittedName>
        <fullName evidence="3">Uncharacterized protein</fullName>
    </submittedName>
</protein>
<feature type="transmembrane region" description="Helical" evidence="2">
    <location>
        <begin position="69"/>
        <end position="91"/>
    </location>
</feature>
<name>A0A543FHU0_9NOCA</name>
<evidence type="ECO:0000256" key="2">
    <source>
        <dbReference type="SAM" id="Phobius"/>
    </source>
</evidence>
<dbReference type="AlphaFoldDB" id="A0A543FHU0"/>
<keyword evidence="2" id="KW-1133">Transmembrane helix</keyword>
<feature type="compositionally biased region" description="Basic and acidic residues" evidence="1">
    <location>
        <begin position="8"/>
        <end position="20"/>
    </location>
</feature>